<comment type="subcellular location">
    <subcellularLocation>
        <location evidence="1">Cell membrane</location>
        <topology evidence="1">Multi-pass membrane protein</topology>
    </subcellularLocation>
</comment>
<evidence type="ECO:0000256" key="4">
    <source>
        <dbReference type="ARBA" id="ARBA00022989"/>
    </source>
</evidence>
<evidence type="ECO:0000256" key="1">
    <source>
        <dbReference type="ARBA" id="ARBA00004651"/>
    </source>
</evidence>
<proteinExistence type="predicted"/>
<evidence type="ECO:0000313" key="7">
    <source>
        <dbReference type="EMBL" id="MBP2233990.1"/>
    </source>
</evidence>
<keyword evidence="5 6" id="KW-0472">Membrane</keyword>
<organism evidence="7 8">
    <name type="scientific">Sinorhizobium kostiense</name>
    <dbReference type="NCBI Taxonomy" id="76747"/>
    <lineage>
        <taxon>Bacteria</taxon>
        <taxon>Pseudomonadati</taxon>
        <taxon>Pseudomonadota</taxon>
        <taxon>Alphaproteobacteria</taxon>
        <taxon>Hyphomicrobiales</taxon>
        <taxon>Rhizobiaceae</taxon>
        <taxon>Sinorhizobium/Ensifer group</taxon>
        <taxon>Sinorhizobium</taxon>
    </lineage>
</organism>
<accession>A0ABS4QTL9</accession>
<feature type="transmembrane region" description="Helical" evidence="6">
    <location>
        <begin position="230"/>
        <end position="252"/>
    </location>
</feature>
<keyword evidence="4 6" id="KW-1133">Transmembrane helix</keyword>
<feature type="transmembrane region" description="Helical" evidence="6">
    <location>
        <begin position="21"/>
        <end position="43"/>
    </location>
</feature>
<evidence type="ECO:0000256" key="3">
    <source>
        <dbReference type="ARBA" id="ARBA00022692"/>
    </source>
</evidence>
<dbReference type="Pfam" id="PF03631">
    <property type="entry name" value="Virul_fac_BrkB"/>
    <property type="match status" value="1"/>
</dbReference>
<evidence type="ECO:0000256" key="5">
    <source>
        <dbReference type="ARBA" id="ARBA00023136"/>
    </source>
</evidence>
<gene>
    <name evidence="7" type="ORF">J2Z31_000480</name>
</gene>
<evidence type="ECO:0000256" key="2">
    <source>
        <dbReference type="ARBA" id="ARBA00022475"/>
    </source>
</evidence>
<evidence type="ECO:0000256" key="6">
    <source>
        <dbReference type="SAM" id="Phobius"/>
    </source>
</evidence>
<dbReference type="NCBIfam" id="TIGR00765">
    <property type="entry name" value="yihY_not_rbn"/>
    <property type="match status" value="1"/>
</dbReference>
<protein>
    <submittedName>
        <fullName evidence="7">Membrane protein</fullName>
    </submittedName>
</protein>
<feature type="transmembrane region" description="Helical" evidence="6">
    <location>
        <begin position="78"/>
        <end position="96"/>
    </location>
</feature>
<feature type="transmembrane region" description="Helical" evidence="6">
    <location>
        <begin position="196"/>
        <end position="218"/>
    </location>
</feature>
<feature type="transmembrane region" description="Helical" evidence="6">
    <location>
        <begin position="124"/>
        <end position="151"/>
    </location>
</feature>
<dbReference type="PIRSF" id="PIRSF035875">
    <property type="entry name" value="RNase_BN"/>
    <property type="match status" value="1"/>
</dbReference>
<comment type="caution">
    <text evidence="7">The sequence shown here is derived from an EMBL/GenBank/DDBJ whole genome shotgun (WGS) entry which is preliminary data.</text>
</comment>
<feature type="transmembrane region" description="Helical" evidence="6">
    <location>
        <begin position="163"/>
        <end position="184"/>
    </location>
</feature>
<dbReference type="InterPro" id="IPR017039">
    <property type="entry name" value="Virul_fac_BrkB"/>
</dbReference>
<keyword evidence="2" id="KW-1003">Cell membrane</keyword>
<sequence length="280" mass="30167">MAAEVRREIFSDHVLMVASGLAFHAMLAVLPVLAAIAAVWQLVSDPAILEKALEQTKGLLPSTVVELTGSFVTSVPEGFGLGVGLLLNLVFVLWTAQRSASGLISALNIAFDTKETRGRWGRAFAGLGIALGGVAYLLVSLGTLAVFPFLVGRMDAAPLQQLAFLRWPLLGLTFFAGVGLLFSFGPCRKNPRWHPFTWGALAATLSWLLISFGLTIYVEHAGSFGRLYGSISSVIVALLWFYLSALSLLAGAEIDAALEQRKTGRHRSRLKEGLREKEKA</sequence>
<dbReference type="EMBL" id="JAGILA010000001">
    <property type="protein sequence ID" value="MBP2233990.1"/>
    <property type="molecule type" value="Genomic_DNA"/>
</dbReference>
<dbReference type="PANTHER" id="PTHR30213:SF0">
    <property type="entry name" value="UPF0761 MEMBRANE PROTEIN YIHY"/>
    <property type="match status" value="1"/>
</dbReference>
<dbReference type="Proteomes" id="UP000730739">
    <property type="component" value="Unassembled WGS sequence"/>
</dbReference>
<evidence type="ECO:0000313" key="8">
    <source>
        <dbReference type="Proteomes" id="UP000730739"/>
    </source>
</evidence>
<dbReference type="PANTHER" id="PTHR30213">
    <property type="entry name" value="INNER MEMBRANE PROTEIN YHJD"/>
    <property type="match status" value="1"/>
</dbReference>
<name>A0ABS4QTL9_9HYPH</name>
<keyword evidence="8" id="KW-1185">Reference proteome</keyword>
<reference evidence="7 8" key="1">
    <citation type="submission" date="2021-03" db="EMBL/GenBank/DDBJ databases">
        <title>Genomic Encyclopedia of Type Strains, Phase IV (KMG-IV): sequencing the most valuable type-strain genomes for metagenomic binning, comparative biology and taxonomic classification.</title>
        <authorList>
            <person name="Goeker M."/>
        </authorList>
    </citation>
    <scope>NUCLEOTIDE SEQUENCE [LARGE SCALE GENOMIC DNA]</scope>
    <source>
        <strain evidence="7 8">DSM 13372</strain>
    </source>
</reference>
<keyword evidence="3 6" id="KW-0812">Transmembrane</keyword>